<dbReference type="Proteomes" id="UP000297609">
    <property type="component" value="Unassembled WGS sequence"/>
</dbReference>
<feature type="transmembrane region" description="Helical" evidence="1">
    <location>
        <begin position="140"/>
        <end position="159"/>
    </location>
</feature>
<feature type="transmembrane region" description="Helical" evidence="1">
    <location>
        <begin position="259"/>
        <end position="279"/>
    </location>
</feature>
<sequence length="540" mass="63701">MKSFYFFIPYLFVLGAQWFPSKLWFFPGESSTYITLSIVMILIQTLCLFGKRLGFFNINHNTLERYLLPNWIIASFYFLFMLIFPLRNRSWGDGLLLLETNLLETKLFGFQFTLDEILESILHSGLSQLLNTYHITNDPIVSYSILSYGVGIFFLFGFLHLSKNKPKDLSILFLLSSGGILLSFGYSEHYTLVTAVHFGLYLFLNRYTKAPKDNDILLYGSTILVALAMLFHLVSGYLAILLFYLWYVHSPKEKKIKHLLYNTLLGSLILIPWFIYFSIIHDPTVDKNSTHLIHPPFYPMKRWISLNHFKEITSVLYWNAFLSSFYLFYQWQFHKDKWKQFIQRPNHKALLVVVFCFFLHGFLHNPQLGFPADWDLMGFYWLPITVLAFLYWNQEKNIDWEWIPVFVFSVLIVMVSAIKLNESNPKDELVWEITKKAIQTYTEENQSFIQSLPKEEKKFFAKGDFLFFKGEYITKQLCDFPEKKILIDKMILHRKDWKDGFLKGKFQSKADLNAFLTEATKTNVLYLKSLEANMICHPML</sequence>
<keyword evidence="2" id="KW-0808">Transferase</keyword>
<proteinExistence type="predicted"/>
<dbReference type="AlphaFoldDB" id="A0A4V3JQI9"/>
<feature type="transmembrane region" description="Helical" evidence="1">
    <location>
        <begin position="377"/>
        <end position="393"/>
    </location>
</feature>
<name>A0A4V3JQI9_9LEPT</name>
<dbReference type="RefSeq" id="WP_135617472.1">
    <property type="nucleotide sequence ID" value="NZ_RQGG01000007.1"/>
</dbReference>
<feature type="transmembrane region" description="Helical" evidence="1">
    <location>
        <begin position="216"/>
        <end position="247"/>
    </location>
</feature>
<feature type="transmembrane region" description="Helical" evidence="1">
    <location>
        <begin position="171"/>
        <end position="204"/>
    </location>
</feature>
<protein>
    <submittedName>
        <fullName evidence="2">Dolichyl-phosphate-mannose--protein mannosyltransferase</fullName>
    </submittedName>
</protein>
<organism evidence="2 3">
    <name type="scientific">Leptospira kemamanensis</name>
    <dbReference type="NCBI Taxonomy" id="2484942"/>
    <lineage>
        <taxon>Bacteria</taxon>
        <taxon>Pseudomonadati</taxon>
        <taxon>Spirochaetota</taxon>
        <taxon>Spirochaetia</taxon>
        <taxon>Leptospirales</taxon>
        <taxon>Leptospiraceae</taxon>
        <taxon>Leptospira</taxon>
    </lineage>
</organism>
<evidence type="ECO:0000313" key="3">
    <source>
        <dbReference type="Proteomes" id="UP000297609"/>
    </source>
</evidence>
<dbReference type="EMBL" id="RQGG01000007">
    <property type="protein sequence ID" value="TGL56044.1"/>
    <property type="molecule type" value="Genomic_DNA"/>
</dbReference>
<reference evidence="2" key="1">
    <citation type="journal article" date="2019" name="PLoS Negl. Trop. Dis.">
        <title>Revisiting the worldwide diversity of Leptospira species in the environment.</title>
        <authorList>
            <person name="Vincent A.T."/>
            <person name="Schiettekatte O."/>
            <person name="Bourhy P."/>
            <person name="Veyrier F.J."/>
            <person name="Picardeau M."/>
        </authorList>
    </citation>
    <scope>NUCLEOTIDE SEQUENCE [LARGE SCALE GENOMIC DNA]</scope>
    <source>
        <strain evidence="2">201702454</strain>
    </source>
</reference>
<keyword evidence="1" id="KW-0812">Transmembrane</keyword>
<feature type="transmembrane region" description="Helical" evidence="1">
    <location>
        <begin position="349"/>
        <end position="365"/>
    </location>
</feature>
<accession>A0A4V3JQI9</accession>
<feature type="transmembrane region" description="Helical" evidence="1">
    <location>
        <begin position="32"/>
        <end position="54"/>
    </location>
</feature>
<comment type="caution">
    <text evidence="2">The sequence shown here is derived from an EMBL/GenBank/DDBJ whole genome shotgun (WGS) entry which is preliminary data.</text>
</comment>
<keyword evidence="1" id="KW-1133">Transmembrane helix</keyword>
<dbReference type="GO" id="GO:0016757">
    <property type="term" value="F:glycosyltransferase activity"/>
    <property type="evidence" value="ECO:0007669"/>
    <property type="project" value="UniProtKB-KW"/>
</dbReference>
<evidence type="ECO:0000256" key="1">
    <source>
        <dbReference type="SAM" id="Phobius"/>
    </source>
</evidence>
<keyword evidence="3" id="KW-1185">Reference proteome</keyword>
<keyword evidence="1" id="KW-0472">Membrane</keyword>
<evidence type="ECO:0000313" key="2">
    <source>
        <dbReference type="EMBL" id="TGL56044.1"/>
    </source>
</evidence>
<dbReference type="OrthoDB" id="342233at2"/>
<feature type="transmembrane region" description="Helical" evidence="1">
    <location>
        <begin position="312"/>
        <end position="329"/>
    </location>
</feature>
<feature type="transmembrane region" description="Helical" evidence="1">
    <location>
        <begin position="7"/>
        <end position="26"/>
    </location>
</feature>
<feature type="transmembrane region" description="Helical" evidence="1">
    <location>
        <begin position="66"/>
        <end position="86"/>
    </location>
</feature>
<gene>
    <name evidence="2" type="ORF">EHQ59_02010</name>
</gene>
<feature type="transmembrane region" description="Helical" evidence="1">
    <location>
        <begin position="400"/>
        <end position="418"/>
    </location>
</feature>
<keyword evidence="2" id="KW-0328">Glycosyltransferase</keyword>